<feature type="region of interest" description="Disordered" evidence="1">
    <location>
        <begin position="138"/>
        <end position="159"/>
    </location>
</feature>
<evidence type="ECO:0000256" key="2">
    <source>
        <dbReference type="SAM" id="Phobius"/>
    </source>
</evidence>
<proteinExistence type="predicted"/>
<keyword evidence="2" id="KW-1133">Transmembrane helix</keyword>
<keyword evidence="4" id="KW-1185">Reference proteome</keyword>
<keyword evidence="2" id="KW-0812">Transmembrane</keyword>
<evidence type="ECO:0000313" key="3">
    <source>
        <dbReference type="EMBL" id="OIJ63883.1"/>
    </source>
</evidence>
<sequence length="159" mass="16881">MAAFVLIALTVLLGVMNAHWRTDLACGHLSGNTVCPLGGEPNPSDILIIELVGAAGATVSAVYSLARQQRVENPYMVLIGQAILKVSLGGITALLGLLLLFATPGFEANTSWQILAYAAVFGYSQQLFTRLIDSKGDEVQKAASPNGQEEEAEMSDHEH</sequence>
<gene>
    <name evidence="3" type="ORF">WN71_031225</name>
</gene>
<name>A0A1J4NNK0_9ACTN</name>
<protein>
    <submittedName>
        <fullName evidence="3">Uncharacterized protein</fullName>
    </submittedName>
</protein>
<comment type="caution">
    <text evidence="3">The sequence shown here is derived from an EMBL/GenBank/DDBJ whole genome shotgun (WGS) entry which is preliminary data.</text>
</comment>
<dbReference type="RefSeq" id="WP_052742941.1">
    <property type="nucleotide sequence ID" value="NZ_LAVA02000090.1"/>
</dbReference>
<keyword evidence="2" id="KW-0472">Membrane</keyword>
<dbReference type="AlphaFoldDB" id="A0A1J4NNK0"/>
<evidence type="ECO:0000313" key="4">
    <source>
        <dbReference type="Proteomes" id="UP000034196"/>
    </source>
</evidence>
<organism evidence="3 4">
    <name type="scientific">Streptomyces mangrovisoli</name>
    <dbReference type="NCBI Taxonomy" id="1428628"/>
    <lineage>
        <taxon>Bacteria</taxon>
        <taxon>Bacillati</taxon>
        <taxon>Actinomycetota</taxon>
        <taxon>Actinomycetes</taxon>
        <taxon>Kitasatosporales</taxon>
        <taxon>Streptomycetaceae</taxon>
        <taxon>Streptomyces</taxon>
    </lineage>
</organism>
<reference evidence="3" key="1">
    <citation type="submission" date="2016-10" db="EMBL/GenBank/DDBJ databases">
        <title>Genome sequence of Streptomyces mangrovisoli MUSC 149.</title>
        <authorList>
            <person name="Lee L.-H."/>
            <person name="Ser H.-L."/>
        </authorList>
    </citation>
    <scope>NUCLEOTIDE SEQUENCE [LARGE SCALE GENOMIC DNA]</scope>
    <source>
        <strain evidence="3">MUSC 149</strain>
    </source>
</reference>
<dbReference type="STRING" id="1428628.WN71_031225"/>
<feature type="transmembrane region" description="Helical" evidence="2">
    <location>
        <begin position="78"/>
        <end position="102"/>
    </location>
</feature>
<dbReference type="EMBL" id="LAVA02000090">
    <property type="protein sequence ID" value="OIJ63883.1"/>
    <property type="molecule type" value="Genomic_DNA"/>
</dbReference>
<feature type="transmembrane region" description="Helical" evidence="2">
    <location>
        <begin position="46"/>
        <end position="66"/>
    </location>
</feature>
<dbReference type="Proteomes" id="UP000034196">
    <property type="component" value="Unassembled WGS sequence"/>
</dbReference>
<dbReference type="OrthoDB" id="3400507at2"/>
<evidence type="ECO:0000256" key="1">
    <source>
        <dbReference type="SAM" id="MobiDB-lite"/>
    </source>
</evidence>
<accession>A0A1J4NNK0</accession>